<organism evidence="2 4">
    <name type="scientific">Anaeramoeba flamelloides</name>
    <dbReference type="NCBI Taxonomy" id="1746091"/>
    <lineage>
        <taxon>Eukaryota</taxon>
        <taxon>Metamonada</taxon>
        <taxon>Anaeramoebidae</taxon>
        <taxon>Anaeramoeba</taxon>
    </lineage>
</organism>
<evidence type="ECO:0000313" key="2">
    <source>
        <dbReference type="EMBL" id="KAJ3423592.1"/>
    </source>
</evidence>
<sequence length="147" mass="17482">MNKNKLVQQQQQQQQQKKKNPLNERKRNFDAGNESQKVTRNMVGEFISFERKAYKNKNRELYDKLQREKGVFVFQDLLKHRQSKNLELMVNKISEINQRKKRGIGNETIPGIQLQVQRPTKELCDQKGKKKLYKMNSLLSTIAKTYK</sequence>
<dbReference type="EMBL" id="JANTQA010000076">
    <property type="protein sequence ID" value="KAJ3423592.1"/>
    <property type="molecule type" value="Genomic_DNA"/>
</dbReference>
<accession>A0AAV7Y4Y9</accession>
<name>A0AAV7Y4Y9_9EUKA</name>
<dbReference type="EMBL" id="JAOAOG010000269">
    <property type="protein sequence ID" value="KAJ6234658.1"/>
    <property type="molecule type" value="Genomic_DNA"/>
</dbReference>
<dbReference type="Proteomes" id="UP001146793">
    <property type="component" value="Unassembled WGS sequence"/>
</dbReference>
<dbReference type="AlphaFoldDB" id="A0AAV7Y4Y9"/>
<reference evidence="2" key="2">
    <citation type="submission" date="2022-08" db="EMBL/GenBank/DDBJ databases">
        <title>Novel sulphate-reducing endosymbionts in the free-living metamonad Anaeramoeba.</title>
        <authorList>
            <person name="Jerlstrom-Hultqvist J."/>
            <person name="Cepicka I."/>
            <person name="Gallot-Lavallee L."/>
            <person name="Salas-Leiva D."/>
            <person name="Curtis B.A."/>
            <person name="Zahonova K."/>
            <person name="Pipaliya S."/>
            <person name="Dacks J."/>
            <person name="Roger A.J."/>
        </authorList>
    </citation>
    <scope>NUCLEOTIDE SEQUENCE</scope>
    <source>
        <strain evidence="2">Busselton2</strain>
    </source>
</reference>
<keyword evidence="5" id="KW-1185">Reference proteome</keyword>
<feature type="region of interest" description="Disordered" evidence="1">
    <location>
        <begin position="1"/>
        <end position="37"/>
    </location>
</feature>
<comment type="caution">
    <text evidence="2">The sequence shown here is derived from an EMBL/GenBank/DDBJ whole genome shotgun (WGS) entry which is preliminary data.</text>
</comment>
<evidence type="ECO:0000313" key="4">
    <source>
        <dbReference type="Proteomes" id="UP001146793"/>
    </source>
</evidence>
<protein>
    <submittedName>
        <fullName evidence="2">Uncharacterized protein</fullName>
    </submittedName>
</protein>
<evidence type="ECO:0000313" key="5">
    <source>
        <dbReference type="Proteomes" id="UP001150062"/>
    </source>
</evidence>
<proteinExistence type="predicted"/>
<evidence type="ECO:0000313" key="3">
    <source>
        <dbReference type="EMBL" id="KAJ6234658.1"/>
    </source>
</evidence>
<reference evidence="3" key="1">
    <citation type="submission" date="2022-08" db="EMBL/GenBank/DDBJ databases">
        <title>Novel sulfate-reducing endosymbionts in the free-living metamonad Anaeramoeba.</title>
        <authorList>
            <person name="Jerlstrom-Hultqvist J."/>
            <person name="Cepicka I."/>
            <person name="Gallot-Lavallee L."/>
            <person name="Salas-Leiva D."/>
            <person name="Curtis B.A."/>
            <person name="Zahonova K."/>
            <person name="Pipaliya S."/>
            <person name="Dacks J."/>
            <person name="Roger A.J."/>
        </authorList>
    </citation>
    <scope>NUCLEOTIDE SEQUENCE</scope>
    <source>
        <strain evidence="3">Schooner1</strain>
    </source>
</reference>
<gene>
    <name evidence="2" type="ORF">M0812_30125</name>
    <name evidence="3" type="ORF">M0813_29251</name>
</gene>
<evidence type="ECO:0000256" key="1">
    <source>
        <dbReference type="SAM" id="MobiDB-lite"/>
    </source>
</evidence>
<dbReference type="Proteomes" id="UP001150062">
    <property type="component" value="Unassembled WGS sequence"/>
</dbReference>